<dbReference type="EMBL" id="LSYV01000016">
    <property type="protein sequence ID" value="KXZ50841.1"/>
    <property type="molecule type" value="Genomic_DNA"/>
</dbReference>
<accession>A0A150GM25</accession>
<name>A0A150GM25_GONPE</name>
<dbReference type="OrthoDB" id="541928at2759"/>
<dbReference type="Proteomes" id="UP000075714">
    <property type="component" value="Unassembled WGS sequence"/>
</dbReference>
<dbReference type="AlphaFoldDB" id="A0A150GM25"/>
<evidence type="ECO:0000313" key="2">
    <source>
        <dbReference type="Proteomes" id="UP000075714"/>
    </source>
</evidence>
<sequence length="127" mass="14404">MYEVLRTDAESLNSRLWRWGNGLREQLVVMEKELARVRRASMPQDGEEAVDELLAQKEMYLRSADDRMEQLAAALQEAHNLLFNRGSQIAVLQDVLVQLSEQVSLFECIVIRCEVLSSGLVKQAALA</sequence>
<reference evidence="2" key="1">
    <citation type="journal article" date="2016" name="Nat. Commun.">
        <title>The Gonium pectorale genome demonstrates co-option of cell cycle regulation during the evolution of multicellularity.</title>
        <authorList>
            <person name="Hanschen E.R."/>
            <person name="Marriage T.N."/>
            <person name="Ferris P.J."/>
            <person name="Hamaji T."/>
            <person name="Toyoda A."/>
            <person name="Fujiyama A."/>
            <person name="Neme R."/>
            <person name="Noguchi H."/>
            <person name="Minakuchi Y."/>
            <person name="Suzuki M."/>
            <person name="Kawai-Toyooka H."/>
            <person name="Smith D.R."/>
            <person name="Sparks H."/>
            <person name="Anderson J."/>
            <person name="Bakaric R."/>
            <person name="Luria V."/>
            <person name="Karger A."/>
            <person name="Kirschner M.W."/>
            <person name="Durand P.M."/>
            <person name="Michod R.E."/>
            <person name="Nozaki H."/>
            <person name="Olson B.J."/>
        </authorList>
    </citation>
    <scope>NUCLEOTIDE SEQUENCE [LARGE SCALE GENOMIC DNA]</scope>
    <source>
        <strain evidence="2">NIES-2863</strain>
    </source>
</reference>
<keyword evidence="2" id="KW-1185">Reference proteome</keyword>
<gene>
    <name evidence="1" type="ORF">GPECTOR_15g527</name>
</gene>
<protein>
    <submittedName>
        <fullName evidence="1">Uncharacterized protein</fullName>
    </submittedName>
</protein>
<comment type="caution">
    <text evidence="1">The sequence shown here is derived from an EMBL/GenBank/DDBJ whole genome shotgun (WGS) entry which is preliminary data.</text>
</comment>
<evidence type="ECO:0000313" key="1">
    <source>
        <dbReference type="EMBL" id="KXZ50841.1"/>
    </source>
</evidence>
<proteinExistence type="predicted"/>
<organism evidence="1 2">
    <name type="scientific">Gonium pectorale</name>
    <name type="common">Green alga</name>
    <dbReference type="NCBI Taxonomy" id="33097"/>
    <lineage>
        <taxon>Eukaryota</taxon>
        <taxon>Viridiplantae</taxon>
        <taxon>Chlorophyta</taxon>
        <taxon>core chlorophytes</taxon>
        <taxon>Chlorophyceae</taxon>
        <taxon>CS clade</taxon>
        <taxon>Chlamydomonadales</taxon>
        <taxon>Volvocaceae</taxon>
        <taxon>Gonium</taxon>
    </lineage>
</organism>